<organism evidence="1 2">
    <name type="scientific">Sphingobium yanoikuyae</name>
    <name type="common">Sphingomonas yanoikuyae</name>
    <dbReference type="NCBI Taxonomy" id="13690"/>
    <lineage>
        <taxon>Bacteria</taxon>
        <taxon>Pseudomonadati</taxon>
        <taxon>Pseudomonadota</taxon>
        <taxon>Alphaproteobacteria</taxon>
        <taxon>Sphingomonadales</taxon>
        <taxon>Sphingomonadaceae</taxon>
        <taxon>Sphingobium</taxon>
    </lineage>
</organism>
<dbReference type="RefSeq" id="WP_037521403.1">
    <property type="nucleotide sequence ID" value="NZ_JGVR01000024.1"/>
</dbReference>
<name>A0A084EGS9_SPHYA</name>
<sequence>MADMYSSDRSFDPMTFGNDATKHTPADANLPINVKAVVCSADCTVDFKNAAGTARTGFPAKAGIPLPFVPSRITAVSAGDVWLIQG</sequence>
<gene>
    <name evidence="1" type="ORF">CP98_03669</name>
</gene>
<dbReference type="Proteomes" id="UP000028534">
    <property type="component" value="Unassembled WGS sequence"/>
</dbReference>
<comment type="caution">
    <text evidence="1">The sequence shown here is derived from an EMBL/GenBank/DDBJ whole genome shotgun (WGS) entry which is preliminary data.</text>
</comment>
<dbReference type="AlphaFoldDB" id="A0A084EGS9"/>
<reference evidence="1 2" key="1">
    <citation type="submission" date="2014-03" db="EMBL/GenBank/DDBJ databases">
        <title>Genome sequence of Sphingobium yanoikuyae B1.</title>
        <authorList>
            <person name="Gan H.M."/>
            <person name="Gan H.Y."/>
            <person name="Savka M.A."/>
        </authorList>
    </citation>
    <scope>NUCLEOTIDE SEQUENCE [LARGE SCALE GENOMIC DNA]</scope>
    <source>
        <strain evidence="1 2">B1</strain>
    </source>
</reference>
<accession>A0A084EGS9</accession>
<dbReference type="EMBL" id="JGVR01000024">
    <property type="protein sequence ID" value="KEZ17171.1"/>
    <property type="molecule type" value="Genomic_DNA"/>
</dbReference>
<evidence type="ECO:0000313" key="1">
    <source>
        <dbReference type="EMBL" id="KEZ17171.1"/>
    </source>
</evidence>
<protein>
    <submittedName>
        <fullName evidence="1">Uncharacterized protein</fullName>
    </submittedName>
</protein>
<proteinExistence type="predicted"/>
<evidence type="ECO:0000313" key="2">
    <source>
        <dbReference type="Proteomes" id="UP000028534"/>
    </source>
</evidence>
<dbReference type="PATRIC" id="fig|13690.10.peg.3758"/>